<dbReference type="EMBL" id="BAAAET010000003">
    <property type="protein sequence ID" value="GAA0696587.1"/>
    <property type="molecule type" value="Genomic_DNA"/>
</dbReference>
<evidence type="ECO:0000256" key="1">
    <source>
        <dbReference type="ARBA" id="ARBA00022448"/>
    </source>
</evidence>
<keyword evidence="2 6" id="KW-0349">Heme</keyword>
<keyword evidence="1" id="KW-0813">Transport</keyword>
<proteinExistence type="predicted"/>
<feature type="chain" id="PRO_5045593643" description="Cytochrome c domain-containing protein" evidence="7">
    <location>
        <begin position="22"/>
        <end position="101"/>
    </location>
</feature>
<name>A0ABP3TEW0_9GAMM</name>
<dbReference type="PROSITE" id="PS51007">
    <property type="entry name" value="CYTC"/>
    <property type="match status" value="1"/>
</dbReference>
<evidence type="ECO:0000313" key="9">
    <source>
        <dbReference type="EMBL" id="GAA0696587.1"/>
    </source>
</evidence>
<keyword evidence="7" id="KW-0732">Signal</keyword>
<dbReference type="Gene3D" id="1.10.760.10">
    <property type="entry name" value="Cytochrome c-like domain"/>
    <property type="match status" value="1"/>
</dbReference>
<dbReference type="Pfam" id="PF13442">
    <property type="entry name" value="Cytochrome_CBB3"/>
    <property type="match status" value="1"/>
</dbReference>
<sequence>MKKTLLIAATAVLLTPAAAMAERTGEEIYKTKCSVCHAAGVAGAPKFGDAAAWAPRAEKGIDALLATAITGINAMPPKGTCMDCSDSELKAGIQYMLDAAK</sequence>
<evidence type="ECO:0000256" key="2">
    <source>
        <dbReference type="ARBA" id="ARBA00022617"/>
    </source>
</evidence>
<dbReference type="InterPro" id="IPR036909">
    <property type="entry name" value="Cyt_c-like_dom_sf"/>
</dbReference>
<keyword evidence="4" id="KW-0249">Electron transport</keyword>
<evidence type="ECO:0000256" key="3">
    <source>
        <dbReference type="ARBA" id="ARBA00022723"/>
    </source>
</evidence>
<keyword evidence="10" id="KW-1185">Reference proteome</keyword>
<dbReference type="Proteomes" id="UP001499915">
    <property type="component" value="Unassembled WGS sequence"/>
</dbReference>
<dbReference type="InterPro" id="IPR002323">
    <property type="entry name" value="Cyt_CIE"/>
</dbReference>
<dbReference type="InterPro" id="IPR009056">
    <property type="entry name" value="Cyt_c-like_dom"/>
</dbReference>
<keyword evidence="3 6" id="KW-0479">Metal-binding</keyword>
<feature type="signal peptide" evidence="7">
    <location>
        <begin position="1"/>
        <end position="21"/>
    </location>
</feature>
<dbReference type="RefSeq" id="WP_343806568.1">
    <property type="nucleotide sequence ID" value="NZ_BAAAET010000003.1"/>
</dbReference>
<protein>
    <recommendedName>
        <fullName evidence="8">Cytochrome c domain-containing protein</fullName>
    </recommendedName>
</protein>
<gene>
    <name evidence="9" type="ORF">GCM10009104_25790</name>
</gene>
<dbReference type="SUPFAM" id="SSF46626">
    <property type="entry name" value="Cytochrome c"/>
    <property type="match status" value="1"/>
</dbReference>
<evidence type="ECO:0000313" key="10">
    <source>
        <dbReference type="Proteomes" id="UP001499915"/>
    </source>
</evidence>
<evidence type="ECO:0000256" key="5">
    <source>
        <dbReference type="ARBA" id="ARBA00023004"/>
    </source>
</evidence>
<comment type="caution">
    <text evidence="9">The sequence shown here is derived from an EMBL/GenBank/DDBJ whole genome shotgun (WGS) entry which is preliminary data.</text>
</comment>
<dbReference type="PANTHER" id="PTHR40942">
    <property type="match status" value="1"/>
</dbReference>
<evidence type="ECO:0000256" key="7">
    <source>
        <dbReference type="SAM" id="SignalP"/>
    </source>
</evidence>
<organism evidence="9 10">
    <name type="scientific">Marinobacterium maritimum</name>
    <dbReference type="NCBI Taxonomy" id="500162"/>
    <lineage>
        <taxon>Bacteria</taxon>
        <taxon>Pseudomonadati</taxon>
        <taxon>Pseudomonadota</taxon>
        <taxon>Gammaproteobacteria</taxon>
        <taxon>Oceanospirillales</taxon>
        <taxon>Oceanospirillaceae</taxon>
        <taxon>Marinobacterium</taxon>
    </lineage>
</organism>
<accession>A0ABP3TEW0</accession>
<dbReference type="PANTHER" id="PTHR40942:SF4">
    <property type="entry name" value="CYTOCHROME C5"/>
    <property type="match status" value="1"/>
</dbReference>
<keyword evidence="5 6" id="KW-0408">Iron</keyword>
<feature type="domain" description="Cytochrome c" evidence="8">
    <location>
        <begin position="20"/>
        <end position="100"/>
    </location>
</feature>
<evidence type="ECO:0000259" key="8">
    <source>
        <dbReference type="PROSITE" id="PS51007"/>
    </source>
</evidence>
<dbReference type="PRINTS" id="PR00607">
    <property type="entry name" value="CYTCHROMECIE"/>
</dbReference>
<reference evidence="10" key="1">
    <citation type="journal article" date="2019" name="Int. J. Syst. Evol. Microbiol.">
        <title>The Global Catalogue of Microorganisms (GCM) 10K type strain sequencing project: providing services to taxonomists for standard genome sequencing and annotation.</title>
        <authorList>
            <consortium name="The Broad Institute Genomics Platform"/>
            <consortium name="The Broad Institute Genome Sequencing Center for Infectious Disease"/>
            <person name="Wu L."/>
            <person name="Ma J."/>
        </authorList>
    </citation>
    <scope>NUCLEOTIDE SEQUENCE [LARGE SCALE GENOMIC DNA]</scope>
    <source>
        <strain evidence="10">JCM 15134</strain>
    </source>
</reference>
<evidence type="ECO:0000256" key="4">
    <source>
        <dbReference type="ARBA" id="ARBA00022982"/>
    </source>
</evidence>
<evidence type="ECO:0000256" key="6">
    <source>
        <dbReference type="PROSITE-ProRule" id="PRU00433"/>
    </source>
</evidence>